<dbReference type="InterPro" id="IPR038717">
    <property type="entry name" value="Tc1-like_DDE_dom"/>
</dbReference>
<proteinExistence type="predicted"/>
<sequence>MLLERSAAVRKKIPLPPVCETNGSFQTRKSEAWEDMHVNAIQDKASSFEINIRKMSLLLPAYNIKGALSDMGPVKLVMMEVSRQQQMSLGSEWLWLLRLDLCLDIKYNDLPTEAKNARGSHKPMPLNTSIHIPSTWHTESVQSIVNPNLTFVSTMMTSGEQICLNSVLLFRNFTRMTSSDFIVLLRMVAPLITKQDTNMRNSIPSNARLQRAILKKKISVTAISQIVPEVCRALISILHNYVKRARPPSRTWRRIVSLGDCATLGDESEEQRVATEATRRVKFATASIGVVKGATDRRTSVDLCFTAFGVGPLVFVRGNMNTQAYCNVLDNEMLPTLWRFYGMDPCYLQDDNAMCHVSMATMQWYADNNVRRLDWPAQSPDLNPIEHLWDELDPRVRARQARPKAIAQLILVESMPDRVAAVIAARGGPMRF</sequence>
<dbReference type="Proteomes" id="UP001159363">
    <property type="component" value="Chromosome 10"/>
</dbReference>
<name>A0ABQ9GKG9_9NEOP</name>
<dbReference type="InterPro" id="IPR036397">
    <property type="entry name" value="RNaseH_sf"/>
</dbReference>
<reference evidence="2 3" key="1">
    <citation type="submission" date="2023-02" db="EMBL/GenBank/DDBJ databases">
        <title>LHISI_Scaffold_Assembly.</title>
        <authorList>
            <person name="Stuart O.P."/>
            <person name="Cleave R."/>
            <person name="Magrath M.J.L."/>
            <person name="Mikheyev A.S."/>
        </authorList>
    </citation>
    <scope>NUCLEOTIDE SEQUENCE [LARGE SCALE GENOMIC DNA]</scope>
    <source>
        <strain evidence="2">Daus_M_001</strain>
        <tissue evidence="2">Leg muscle</tissue>
    </source>
</reference>
<comment type="caution">
    <text evidence="2">The sequence shown here is derived from an EMBL/GenBank/DDBJ whole genome shotgun (WGS) entry which is preliminary data.</text>
</comment>
<dbReference type="Gene3D" id="3.30.420.10">
    <property type="entry name" value="Ribonuclease H-like superfamily/Ribonuclease H"/>
    <property type="match status" value="1"/>
</dbReference>
<evidence type="ECO:0000259" key="1">
    <source>
        <dbReference type="Pfam" id="PF13358"/>
    </source>
</evidence>
<gene>
    <name evidence="2" type="ORF">PR048_026126</name>
</gene>
<dbReference type="Pfam" id="PF13358">
    <property type="entry name" value="DDE_3"/>
    <property type="match status" value="1"/>
</dbReference>
<feature type="domain" description="Tc1-like transposase DDE" evidence="1">
    <location>
        <begin position="315"/>
        <end position="400"/>
    </location>
</feature>
<evidence type="ECO:0000313" key="3">
    <source>
        <dbReference type="Proteomes" id="UP001159363"/>
    </source>
</evidence>
<accession>A0ABQ9GKG9</accession>
<organism evidence="2 3">
    <name type="scientific">Dryococelus australis</name>
    <dbReference type="NCBI Taxonomy" id="614101"/>
    <lineage>
        <taxon>Eukaryota</taxon>
        <taxon>Metazoa</taxon>
        <taxon>Ecdysozoa</taxon>
        <taxon>Arthropoda</taxon>
        <taxon>Hexapoda</taxon>
        <taxon>Insecta</taxon>
        <taxon>Pterygota</taxon>
        <taxon>Neoptera</taxon>
        <taxon>Polyneoptera</taxon>
        <taxon>Phasmatodea</taxon>
        <taxon>Verophasmatodea</taxon>
        <taxon>Anareolatae</taxon>
        <taxon>Phasmatidae</taxon>
        <taxon>Eurycanthinae</taxon>
        <taxon>Dryococelus</taxon>
    </lineage>
</organism>
<keyword evidence="3" id="KW-1185">Reference proteome</keyword>
<evidence type="ECO:0000313" key="2">
    <source>
        <dbReference type="EMBL" id="KAJ8872520.1"/>
    </source>
</evidence>
<protein>
    <recommendedName>
        <fullName evidence="1">Tc1-like transposase DDE domain-containing protein</fullName>
    </recommendedName>
</protein>
<dbReference type="EMBL" id="JARBHB010000011">
    <property type="protein sequence ID" value="KAJ8872520.1"/>
    <property type="molecule type" value="Genomic_DNA"/>
</dbReference>